<dbReference type="GO" id="GO:0016746">
    <property type="term" value="F:acyltransferase activity"/>
    <property type="evidence" value="ECO:0007669"/>
    <property type="project" value="UniProtKB-KW"/>
</dbReference>
<accession>A0ABU9VHX5</accession>
<evidence type="ECO:0000313" key="1">
    <source>
        <dbReference type="EMBL" id="MEN0643260.1"/>
    </source>
</evidence>
<dbReference type="RefSeq" id="WP_343130211.1">
    <property type="nucleotide sequence ID" value="NZ_JBCITK010000001.1"/>
</dbReference>
<protein>
    <submittedName>
        <fullName evidence="1">GNAT family N-acetyltransferase</fullName>
        <ecNumber evidence="1">2.3.1.-</ecNumber>
    </submittedName>
</protein>
<dbReference type="InterPro" id="IPR016181">
    <property type="entry name" value="Acyl_CoA_acyltransferase"/>
</dbReference>
<dbReference type="InterPro" id="IPR027365">
    <property type="entry name" value="GNAT_acetyltra_YdfB-like"/>
</dbReference>
<proteinExistence type="predicted"/>
<evidence type="ECO:0000313" key="2">
    <source>
        <dbReference type="Proteomes" id="UP001418796"/>
    </source>
</evidence>
<sequence>MQERGDIYRISKERGSGVNMLRPLYLEDHDHVLTLFHGKELDFGFLLNELLANRYAGEKLKVYGEFEKGNLVSILINNGLNVSYFSNENRDVDIYNKILSAASYTKISGVHEMIEPFKSSLKIKEDVSSYLGYIQHVLVDANSTNTQIHTLQSAEEWNQLYDLLASTTEFSSVLPASKSTYISQQLLLINDTTTRTCSLTLNGDMVATASTISEYKKSAIITGVYTNPLHRGRGFAREVLIQLCLRLLKEGKVPYFFLQQP</sequence>
<dbReference type="Pfam" id="PF12746">
    <property type="entry name" value="GNAT_acetyltran"/>
    <property type="match status" value="1"/>
</dbReference>
<dbReference type="SUPFAM" id="SSF55729">
    <property type="entry name" value="Acyl-CoA N-acyltransferases (Nat)"/>
    <property type="match status" value="1"/>
</dbReference>
<dbReference type="EC" id="2.3.1.-" evidence="1"/>
<dbReference type="Proteomes" id="UP001418796">
    <property type="component" value="Unassembled WGS sequence"/>
</dbReference>
<gene>
    <name evidence="1" type="ORF">MKY91_08895</name>
</gene>
<keyword evidence="1" id="KW-0808">Transferase</keyword>
<keyword evidence="2" id="KW-1185">Reference proteome</keyword>
<reference evidence="1 2" key="1">
    <citation type="submission" date="2024-03" db="EMBL/GenBank/DDBJ databases">
        <title>Bacilli Hybrid Assemblies.</title>
        <authorList>
            <person name="Kovac J."/>
        </authorList>
    </citation>
    <scope>NUCLEOTIDE SEQUENCE [LARGE SCALE GENOMIC DNA]</scope>
    <source>
        <strain evidence="1 2">FSL R7-0666</strain>
    </source>
</reference>
<keyword evidence="1" id="KW-0012">Acyltransferase</keyword>
<comment type="caution">
    <text evidence="1">The sequence shown here is derived from an EMBL/GenBank/DDBJ whole genome shotgun (WGS) entry which is preliminary data.</text>
</comment>
<dbReference type="Gene3D" id="3.40.630.30">
    <property type="match status" value="1"/>
</dbReference>
<name>A0ABU9VHX5_9BACI</name>
<dbReference type="EMBL" id="JBCITK010000001">
    <property type="protein sequence ID" value="MEN0643260.1"/>
    <property type="molecule type" value="Genomic_DNA"/>
</dbReference>
<organism evidence="1 2">
    <name type="scientific">Alkalicoccobacillus gibsonii</name>
    <dbReference type="NCBI Taxonomy" id="79881"/>
    <lineage>
        <taxon>Bacteria</taxon>
        <taxon>Bacillati</taxon>
        <taxon>Bacillota</taxon>
        <taxon>Bacilli</taxon>
        <taxon>Bacillales</taxon>
        <taxon>Bacillaceae</taxon>
        <taxon>Alkalicoccobacillus</taxon>
    </lineage>
</organism>